<protein>
    <submittedName>
        <fullName evidence="2">Uncharacterized protein</fullName>
    </submittedName>
</protein>
<feature type="non-terminal residue" evidence="2">
    <location>
        <position position="1"/>
    </location>
</feature>
<feature type="compositionally biased region" description="Basic residues" evidence="1">
    <location>
        <begin position="637"/>
        <end position="646"/>
    </location>
</feature>
<sequence>DVDLAIPDPVVHSEDENSKTNSNKVQNSKKRKLKKFIEKPSVSNTDDDSDLGLAIPDPLVHSENENSKSNLALDRNHSSIDARSTTVSELPTVDKSINQNDFNKPQQRAATREVPNNFQEDRSQGLLNSLLKKISARALELDICEKGAHQVPARTHSGDDDVELEIDLSGEDEAAINSCQFNLGINHHRLLSKQDSKKASQNSKPIVRTRSTCGLYQGSAVPSARRKLIGQLQNESRILRAQSLVRFDEVTDVIPESQGVSDEDERGDTDDDLDLAAERSKGEDNDLGHDERLEFEDPDIDPAEEVLRNEHSECLMDNTHKNDEFANDCDSDGCSTLNIGDEQEVGVGQTSERNATNPSIDGLRNQHSFLDIEAEEDGISNPSASEDSDGNETEPVTDLLDESFIQDDNRQLIAQRHAEEMDEIDRLGLEKVKTRFAPLSRPNEQNKLSRSYRKKQPNVAGSNRPQSDEDEELGFDKALYFRKRHVPRESLKRLLIAERKVRNTAAATVALNLVDQEKQEERVFKSSRNPLDLCRMKNGSSVLQRSDSSKEIKKWIASRPSKPGVSLSRTAMDSLGGKLSLLEKKGSFLGQKPEEVARITALSTISRTTSLQKGFVFDTIKTEQQTAPGFDTDSVHLKRHGKRVHKSNAATPTTKTRPSQSDVFRVLNQNHFINK</sequence>
<evidence type="ECO:0000313" key="2">
    <source>
        <dbReference type="EMBL" id="CRZ02968.1"/>
    </source>
</evidence>
<feature type="region of interest" description="Disordered" evidence="1">
    <location>
        <begin position="278"/>
        <end position="300"/>
    </location>
</feature>
<feature type="region of interest" description="Disordered" evidence="1">
    <location>
        <begin position="343"/>
        <end position="404"/>
    </location>
</feature>
<feature type="compositionally biased region" description="Polar residues" evidence="1">
    <location>
        <begin position="648"/>
        <end position="660"/>
    </location>
</feature>
<dbReference type="AlphaFoldDB" id="A0A0H5QLS9"/>
<reference evidence="2" key="1">
    <citation type="submission" date="2015-04" db="EMBL/GenBank/DDBJ databases">
        <title>The genome sequence of the plant pathogenic Rhizarian Plasmodiophora brassicae reveals insights in its biotrophic life cycle and the origin of chitin synthesis.</title>
        <authorList>
            <person name="Schwelm A."/>
            <person name="Fogelqvist J."/>
            <person name="Knaust A."/>
            <person name="Julke S."/>
            <person name="Lilja T."/>
            <person name="Dhandapani V."/>
            <person name="Bonilla-Rosso G."/>
            <person name="Karlsson M."/>
            <person name="Shevchenko A."/>
            <person name="Choi S.R."/>
            <person name="Kim H.G."/>
            <person name="Park J.Y."/>
            <person name="Lim Y.P."/>
            <person name="Ludwig-Muller J."/>
            <person name="Dixelius C."/>
        </authorList>
    </citation>
    <scope>NUCLEOTIDE SEQUENCE</scope>
    <source>
        <tissue evidence="2">Potato root galls</tissue>
    </source>
</reference>
<feature type="compositionally biased region" description="Basic and acidic residues" evidence="1">
    <location>
        <begin position="278"/>
        <end position="292"/>
    </location>
</feature>
<evidence type="ECO:0000256" key="1">
    <source>
        <dbReference type="SAM" id="MobiDB-lite"/>
    </source>
</evidence>
<proteinExistence type="predicted"/>
<feature type="region of interest" description="Disordered" evidence="1">
    <location>
        <begin position="629"/>
        <end position="660"/>
    </location>
</feature>
<organism evidence="2">
    <name type="scientific">Spongospora subterranea</name>
    <dbReference type="NCBI Taxonomy" id="70186"/>
    <lineage>
        <taxon>Eukaryota</taxon>
        <taxon>Sar</taxon>
        <taxon>Rhizaria</taxon>
        <taxon>Endomyxa</taxon>
        <taxon>Phytomyxea</taxon>
        <taxon>Plasmodiophorida</taxon>
        <taxon>Plasmodiophoridae</taxon>
        <taxon>Spongospora</taxon>
    </lineage>
</organism>
<feature type="region of interest" description="Disordered" evidence="1">
    <location>
        <begin position="436"/>
        <end position="471"/>
    </location>
</feature>
<dbReference type="EMBL" id="HACM01002526">
    <property type="protein sequence ID" value="CRZ02968.1"/>
    <property type="molecule type" value="Transcribed_RNA"/>
</dbReference>
<accession>A0A0H5QLS9</accession>
<name>A0A0H5QLS9_9EUKA</name>
<feature type="region of interest" description="Disordered" evidence="1">
    <location>
        <begin position="1"/>
        <end position="77"/>
    </location>
</feature>
<feature type="compositionally biased region" description="Polar residues" evidence="1">
    <location>
        <begin position="348"/>
        <end position="359"/>
    </location>
</feature>